<name>A0ABV5JCH0_9RHOB</name>
<evidence type="ECO:0000313" key="16">
    <source>
        <dbReference type="Proteomes" id="UP001589683"/>
    </source>
</evidence>
<dbReference type="RefSeq" id="WP_213890622.1">
    <property type="nucleotide sequence ID" value="NZ_JAGFNU010000012.1"/>
</dbReference>
<organism evidence="15 16">
    <name type="scientific">Pseudohalocynthiibacter aestuariivivens</name>
    <dbReference type="NCBI Taxonomy" id="1591409"/>
    <lineage>
        <taxon>Bacteria</taxon>
        <taxon>Pseudomonadati</taxon>
        <taxon>Pseudomonadota</taxon>
        <taxon>Alphaproteobacteria</taxon>
        <taxon>Rhodobacterales</taxon>
        <taxon>Paracoccaceae</taxon>
        <taxon>Pseudohalocynthiibacter</taxon>
    </lineage>
</organism>
<dbReference type="InterPro" id="IPR033885">
    <property type="entry name" value="AlkB/XylM"/>
</dbReference>
<comment type="caution">
    <text evidence="15">The sequence shown here is derived from an EMBL/GenBank/DDBJ whole genome shotgun (WGS) entry which is preliminary data.</text>
</comment>
<dbReference type="PANTHER" id="PTHR38674:SF1">
    <property type="entry name" value="ALKANE 1-MONOOXYGENASE 1"/>
    <property type="match status" value="1"/>
</dbReference>
<protein>
    <submittedName>
        <fullName evidence="15">Alkane 1-monooxygenase</fullName>
    </submittedName>
</protein>
<comment type="subcellular location">
    <subcellularLocation>
        <location evidence="1">Cell inner membrane</location>
        <topology evidence="1">Multi-pass membrane protein</topology>
    </subcellularLocation>
</comment>
<proteinExistence type="inferred from homology"/>
<evidence type="ECO:0000256" key="13">
    <source>
        <dbReference type="SAM" id="Phobius"/>
    </source>
</evidence>
<feature type="transmembrane region" description="Helical" evidence="13">
    <location>
        <begin position="205"/>
        <end position="238"/>
    </location>
</feature>
<evidence type="ECO:0000256" key="1">
    <source>
        <dbReference type="ARBA" id="ARBA00004429"/>
    </source>
</evidence>
<evidence type="ECO:0000256" key="9">
    <source>
        <dbReference type="ARBA" id="ARBA00023004"/>
    </source>
</evidence>
<keyword evidence="10" id="KW-0503">Monooxygenase</keyword>
<evidence type="ECO:0000256" key="3">
    <source>
        <dbReference type="ARBA" id="ARBA00022475"/>
    </source>
</evidence>
<evidence type="ECO:0000256" key="11">
    <source>
        <dbReference type="ARBA" id="ARBA00023136"/>
    </source>
</evidence>
<evidence type="ECO:0000256" key="2">
    <source>
        <dbReference type="ARBA" id="ARBA00010823"/>
    </source>
</evidence>
<evidence type="ECO:0000313" key="15">
    <source>
        <dbReference type="EMBL" id="MFB9231039.1"/>
    </source>
</evidence>
<keyword evidence="4" id="KW-0997">Cell inner membrane</keyword>
<evidence type="ECO:0000256" key="12">
    <source>
        <dbReference type="SAM" id="MobiDB-lite"/>
    </source>
</evidence>
<keyword evidence="7 13" id="KW-1133">Transmembrane helix</keyword>
<evidence type="ECO:0000256" key="10">
    <source>
        <dbReference type="ARBA" id="ARBA00023033"/>
    </source>
</evidence>
<keyword evidence="3" id="KW-1003">Cell membrane</keyword>
<dbReference type="PANTHER" id="PTHR38674">
    <property type="entry name" value="ALKANE 1-MONOOXYGENASE 1"/>
    <property type="match status" value="1"/>
</dbReference>
<dbReference type="InterPro" id="IPR005804">
    <property type="entry name" value="FA_desaturase_dom"/>
</dbReference>
<gene>
    <name evidence="15" type="ORF">ACFFUT_04460</name>
</gene>
<evidence type="ECO:0000256" key="8">
    <source>
        <dbReference type="ARBA" id="ARBA00023002"/>
    </source>
</evidence>
<evidence type="ECO:0000259" key="14">
    <source>
        <dbReference type="Pfam" id="PF00487"/>
    </source>
</evidence>
<sequence>MARPVLAFSIATLLPVPFLVTGAFHGGIWVLFAIITLTFATYFLDHLFDFALRPNTTTSTVHFALILSNALAILHFFLLATAVWTLSSNGGLTGAEKAGVFLSFGLYFGQISNSNAHELIHRPDHLGFNLGKWVFISLLFGHHTTAHRLIHHRFVGSVHDPNSAQLGESFYRFLPRAWFGSFQAGFEIDREMLRRSGKSQFAHPYISYILGAFGFLFVAAMIGGFGGCIALLALAFYAQVQLMLSDYVQHYGLSRAMHENGKLEPLAAHHSWNAPHWYSSLMMLHAPRHSDHHENPAKPFPSLSLPQPQTAPTLPRSMPIMALLALFPQYWRRKMDPLVTHWQDVAKTVNPSTSIGKLPAS</sequence>
<feature type="transmembrane region" description="Helical" evidence="13">
    <location>
        <begin position="28"/>
        <end position="48"/>
    </location>
</feature>
<comment type="similarity">
    <text evidence="2">Belongs to the fatty acid desaturase type 1 family. AlkB subfamily.</text>
</comment>
<evidence type="ECO:0000256" key="7">
    <source>
        <dbReference type="ARBA" id="ARBA00022989"/>
    </source>
</evidence>
<dbReference type="Pfam" id="PF00487">
    <property type="entry name" value="FA_desaturase"/>
    <property type="match status" value="1"/>
</dbReference>
<keyword evidence="9" id="KW-0408">Iron</keyword>
<evidence type="ECO:0000256" key="4">
    <source>
        <dbReference type="ARBA" id="ARBA00022519"/>
    </source>
</evidence>
<reference evidence="15 16" key="1">
    <citation type="submission" date="2024-09" db="EMBL/GenBank/DDBJ databases">
        <authorList>
            <person name="Sun Q."/>
            <person name="Mori K."/>
        </authorList>
    </citation>
    <scope>NUCLEOTIDE SEQUENCE [LARGE SCALE GENOMIC DNA]</scope>
    <source>
        <strain evidence="15 16">CECT 8726</strain>
    </source>
</reference>
<keyword evidence="11 13" id="KW-0472">Membrane</keyword>
<feature type="domain" description="Fatty acid desaturase" evidence="14">
    <location>
        <begin position="101"/>
        <end position="316"/>
    </location>
</feature>
<evidence type="ECO:0000256" key="6">
    <source>
        <dbReference type="ARBA" id="ARBA00022723"/>
    </source>
</evidence>
<keyword evidence="5 13" id="KW-0812">Transmembrane</keyword>
<feature type="transmembrane region" description="Helical" evidence="13">
    <location>
        <begin position="60"/>
        <end position="84"/>
    </location>
</feature>
<keyword evidence="16" id="KW-1185">Reference proteome</keyword>
<dbReference type="CDD" id="cd03512">
    <property type="entry name" value="Alkane-hydroxylase"/>
    <property type="match status" value="1"/>
</dbReference>
<dbReference type="Proteomes" id="UP001589683">
    <property type="component" value="Unassembled WGS sequence"/>
</dbReference>
<accession>A0ABV5JCH0</accession>
<keyword evidence="6" id="KW-0479">Metal-binding</keyword>
<feature type="region of interest" description="Disordered" evidence="12">
    <location>
        <begin position="289"/>
        <end position="310"/>
    </location>
</feature>
<evidence type="ECO:0000256" key="5">
    <source>
        <dbReference type="ARBA" id="ARBA00022692"/>
    </source>
</evidence>
<keyword evidence="8" id="KW-0560">Oxidoreductase</keyword>
<dbReference type="EMBL" id="JBHMEA010000009">
    <property type="protein sequence ID" value="MFB9231039.1"/>
    <property type="molecule type" value="Genomic_DNA"/>
</dbReference>